<keyword evidence="3" id="KW-1185">Reference proteome</keyword>
<evidence type="ECO:0000313" key="3">
    <source>
        <dbReference type="Proteomes" id="UP001363622"/>
    </source>
</evidence>
<dbReference type="Proteomes" id="UP001363622">
    <property type="component" value="Unassembled WGS sequence"/>
</dbReference>
<dbReference type="EMBL" id="JBBPHU010000003">
    <property type="protein sequence ID" value="KAK7520345.1"/>
    <property type="molecule type" value="Genomic_DNA"/>
</dbReference>
<sequence>MGRSLWQSSNGKCISVGAYGFMLQTIMGNPNSPPLDLGAGIQRARALLMPDTATDQQSLKKTIDLDGMLGFSVRDTLEVAAKEDAKQNPKPESDGEWEEGADDSEWEDMGPDMPPEDLDRSPFMEMPRELREEIYAYLVVADRTKEPPLQWMPHCLMQNQWNLATNILRVNRQVYEEAMGVLGRQKKFVVAERATRKLKLTPEDQQESHFPNCPMWIGRAKREAISIPGEVMRVTFSKKNKTVDLKDIDYFILLVEGLETLCINLSRYITGGVHRTDGLVYEVKIALPHEAETKAVMPRREDALQDPLARLRAFAKIRVQGASPEKTTTTVMLTKRKQQTAFEALKTGEEVIKTAVAYKRIGHYKISNPFTI</sequence>
<protein>
    <submittedName>
        <fullName evidence="2">Uncharacterized protein</fullName>
    </submittedName>
</protein>
<evidence type="ECO:0000313" key="2">
    <source>
        <dbReference type="EMBL" id="KAK7520345.1"/>
    </source>
</evidence>
<proteinExistence type="predicted"/>
<accession>A0ABR1KT96</accession>
<feature type="compositionally biased region" description="Acidic residues" evidence="1">
    <location>
        <begin position="94"/>
        <end position="116"/>
    </location>
</feature>
<reference evidence="2 3" key="1">
    <citation type="submission" date="2024-04" db="EMBL/GenBank/DDBJ databases">
        <title>Phyllosticta paracitricarpa is synonymous to the EU quarantine fungus P. citricarpa based on phylogenomic analyses.</title>
        <authorList>
            <consortium name="Lawrence Berkeley National Laboratory"/>
            <person name="Van Ingen-Buijs V.A."/>
            <person name="Van Westerhoven A.C."/>
            <person name="Haridas S."/>
            <person name="Skiadas P."/>
            <person name="Martin F."/>
            <person name="Groenewald J.Z."/>
            <person name="Crous P.W."/>
            <person name="Seidl M.F."/>
        </authorList>
    </citation>
    <scope>NUCLEOTIDE SEQUENCE [LARGE SCALE GENOMIC DNA]</scope>
    <source>
        <strain evidence="2 3">CBS 123371</strain>
    </source>
</reference>
<evidence type="ECO:0000256" key="1">
    <source>
        <dbReference type="SAM" id="MobiDB-lite"/>
    </source>
</evidence>
<gene>
    <name evidence="2" type="ORF">IWZ03DRAFT_413111</name>
</gene>
<feature type="region of interest" description="Disordered" evidence="1">
    <location>
        <begin position="80"/>
        <end position="121"/>
    </location>
</feature>
<feature type="compositionally biased region" description="Basic and acidic residues" evidence="1">
    <location>
        <begin position="80"/>
        <end position="93"/>
    </location>
</feature>
<name>A0ABR1KT96_9PEZI</name>
<organism evidence="2 3">
    <name type="scientific">Phyllosticta citriasiana</name>
    <dbReference type="NCBI Taxonomy" id="595635"/>
    <lineage>
        <taxon>Eukaryota</taxon>
        <taxon>Fungi</taxon>
        <taxon>Dikarya</taxon>
        <taxon>Ascomycota</taxon>
        <taxon>Pezizomycotina</taxon>
        <taxon>Dothideomycetes</taxon>
        <taxon>Dothideomycetes incertae sedis</taxon>
        <taxon>Botryosphaeriales</taxon>
        <taxon>Phyllostictaceae</taxon>
        <taxon>Phyllosticta</taxon>
    </lineage>
</organism>
<comment type="caution">
    <text evidence="2">The sequence shown here is derived from an EMBL/GenBank/DDBJ whole genome shotgun (WGS) entry which is preliminary data.</text>
</comment>